<dbReference type="InterPro" id="IPR011066">
    <property type="entry name" value="MscS_channel_C_sf"/>
</dbReference>
<feature type="domain" description="Mechanosensitive ion channel MscS" evidence="8">
    <location>
        <begin position="103"/>
        <end position="169"/>
    </location>
</feature>
<dbReference type="AlphaFoldDB" id="A0A5C1QN23"/>
<dbReference type="InterPro" id="IPR049278">
    <property type="entry name" value="MS_channel_C"/>
</dbReference>
<dbReference type="InterPro" id="IPR023408">
    <property type="entry name" value="MscS_beta-dom_sf"/>
</dbReference>
<dbReference type="Pfam" id="PF21088">
    <property type="entry name" value="MS_channel_1st"/>
    <property type="match status" value="1"/>
</dbReference>
<dbReference type="SUPFAM" id="SSF50182">
    <property type="entry name" value="Sm-like ribonucleoproteins"/>
    <property type="match status" value="1"/>
</dbReference>
<evidence type="ECO:0000256" key="5">
    <source>
        <dbReference type="ARBA" id="ARBA00022989"/>
    </source>
</evidence>
<feature type="domain" description="Mechanosensitive ion channel transmembrane helices 2/3" evidence="10">
    <location>
        <begin position="60"/>
        <end position="101"/>
    </location>
</feature>
<feature type="domain" description="Mechanosensitive ion channel MscS C-terminal" evidence="9">
    <location>
        <begin position="180"/>
        <end position="257"/>
    </location>
</feature>
<dbReference type="InterPro" id="IPR006685">
    <property type="entry name" value="MscS_channel_2nd"/>
</dbReference>
<organism evidence="11 12">
    <name type="scientific">Oceanispirochaeta crateris</name>
    <dbReference type="NCBI Taxonomy" id="2518645"/>
    <lineage>
        <taxon>Bacteria</taxon>
        <taxon>Pseudomonadati</taxon>
        <taxon>Spirochaetota</taxon>
        <taxon>Spirochaetia</taxon>
        <taxon>Spirochaetales</taxon>
        <taxon>Spirochaetaceae</taxon>
        <taxon>Oceanispirochaeta</taxon>
    </lineage>
</organism>
<dbReference type="Gene3D" id="1.10.287.1260">
    <property type="match status" value="1"/>
</dbReference>
<keyword evidence="3" id="KW-1003">Cell membrane</keyword>
<gene>
    <name evidence="11" type="ORF">EXM22_08205</name>
</gene>
<dbReference type="InterPro" id="IPR045275">
    <property type="entry name" value="MscS_archaea/bacteria_type"/>
</dbReference>
<feature type="transmembrane region" description="Helical" evidence="7">
    <location>
        <begin position="20"/>
        <end position="38"/>
    </location>
</feature>
<dbReference type="SUPFAM" id="SSF82861">
    <property type="entry name" value="Mechanosensitive channel protein MscS (YggB), transmembrane region"/>
    <property type="match status" value="1"/>
</dbReference>
<evidence type="ECO:0000256" key="2">
    <source>
        <dbReference type="ARBA" id="ARBA00008017"/>
    </source>
</evidence>
<dbReference type="PROSITE" id="PS01246">
    <property type="entry name" value="UPF0003"/>
    <property type="match status" value="1"/>
</dbReference>
<evidence type="ECO:0000259" key="10">
    <source>
        <dbReference type="Pfam" id="PF21088"/>
    </source>
</evidence>
<keyword evidence="5 7" id="KW-1133">Transmembrane helix</keyword>
<name>A0A5C1QN23_9SPIO</name>
<dbReference type="PANTHER" id="PTHR30221:SF1">
    <property type="entry name" value="SMALL-CONDUCTANCE MECHANOSENSITIVE CHANNEL"/>
    <property type="match status" value="1"/>
</dbReference>
<dbReference type="GO" id="GO:0008381">
    <property type="term" value="F:mechanosensitive monoatomic ion channel activity"/>
    <property type="evidence" value="ECO:0007669"/>
    <property type="project" value="InterPro"/>
</dbReference>
<dbReference type="InterPro" id="IPR010920">
    <property type="entry name" value="LSM_dom_sf"/>
</dbReference>
<evidence type="ECO:0000256" key="3">
    <source>
        <dbReference type="ARBA" id="ARBA00022475"/>
    </source>
</evidence>
<evidence type="ECO:0000256" key="7">
    <source>
        <dbReference type="SAM" id="Phobius"/>
    </source>
</evidence>
<proteinExistence type="inferred from homology"/>
<keyword evidence="4 7" id="KW-0812">Transmembrane</keyword>
<dbReference type="InterPro" id="IPR049142">
    <property type="entry name" value="MS_channel_1st"/>
</dbReference>
<evidence type="ECO:0000313" key="11">
    <source>
        <dbReference type="EMBL" id="QEN07966.1"/>
    </source>
</evidence>
<reference evidence="11 12" key="1">
    <citation type="submission" date="2019-02" db="EMBL/GenBank/DDBJ databases">
        <title>Complete Genome Sequence and Methylome Analysis of free living Spirochaetas.</title>
        <authorList>
            <person name="Fomenkov A."/>
            <person name="Dubinina G."/>
            <person name="Leshcheva N."/>
            <person name="Mikheeva N."/>
            <person name="Grabovich M."/>
            <person name="Vincze T."/>
            <person name="Roberts R.J."/>
        </authorList>
    </citation>
    <scope>NUCLEOTIDE SEQUENCE [LARGE SCALE GENOMIC DNA]</scope>
    <source>
        <strain evidence="11 12">K2</strain>
    </source>
</reference>
<sequence length="276" mass="30853">MEILPMESIKDFFNSISYGQLFRIAILMLSGVLIIRTIRFFMDRTFFKKSNLQNKMLISKLVNYSGFLILFIIILSELGIKLSALLGAAGIIGIAVGVASQKSLGNIISGFFMVTEKSFEIGDVITVGDKTGTVYSVELLSIMLKTFDNLLIRIPNETLISTDVINITRFPIRRMDLYLRVAYDSDLSLVKEVLQTVAKCNVNCLDEPNPFILIKTFEESGIGIQYGIWFEKTNYVETRNTIVQDVLAGFKSAGIVIPYPHITVTNPLPVSEQESP</sequence>
<accession>A0A5C1QN23</accession>
<evidence type="ECO:0000259" key="9">
    <source>
        <dbReference type="Pfam" id="PF21082"/>
    </source>
</evidence>
<evidence type="ECO:0000256" key="1">
    <source>
        <dbReference type="ARBA" id="ARBA00004651"/>
    </source>
</evidence>
<dbReference type="Proteomes" id="UP000324209">
    <property type="component" value="Chromosome"/>
</dbReference>
<evidence type="ECO:0000259" key="8">
    <source>
        <dbReference type="Pfam" id="PF00924"/>
    </source>
</evidence>
<dbReference type="GO" id="GO:0005886">
    <property type="term" value="C:plasma membrane"/>
    <property type="evidence" value="ECO:0007669"/>
    <property type="project" value="UniProtKB-SubCell"/>
</dbReference>
<dbReference type="Gene3D" id="3.30.70.100">
    <property type="match status" value="1"/>
</dbReference>
<evidence type="ECO:0000313" key="12">
    <source>
        <dbReference type="Proteomes" id="UP000324209"/>
    </source>
</evidence>
<dbReference type="InterPro" id="IPR006686">
    <property type="entry name" value="MscS_channel_CS"/>
</dbReference>
<keyword evidence="6 7" id="KW-0472">Membrane</keyword>
<keyword evidence="12" id="KW-1185">Reference proteome</keyword>
<comment type="subcellular location">
    <subcellularLocation>
        <location evidence="1">Cell membrane</location>
        <topology evidence="1">Multi-pass membrane protein</topology>
    </subcellularLocation>
</comment>
<dbReference type="OrthoDB" id="9809206at2"/>
<feature type="transmembrane region" description="Helical" evidence="7">
    <location>
        <begin position="58"/>
        <end position="76"/>
    </location>
</feature>
<dbReference type="Gene3D" id="2.30.30.60">
    <property type="match status" value="1"/>
</dbReference>
<dbReference type="Pfam" id="PF21082">
    <property type="entry name" value="MS_channel_3rd"/>
    <property type="match status" value="1"/>
</dbReference>
<comment type="similarity">
    <text evidence="2">Belongs to the MscS (TC 1.A.23) family.</text>
</comment>
<dbReference type="PANTHER" id="PTHR30221">
    <property type="entry name" value="SMALL-CONDUCTANCE MECHANOSENSITIVE CHANNEL"/>
    <property type="match status" value="1"/>
</dbReference>
<dbReference type="KEGG" id="ock:EXM22_08205"/>
<dbReference type="Pfam" id="PF00924">
    <property type="entry name" value="MS_channel_2nd"/>
    <property type="match status" value="1"/>
</dbReference>
<dbReference type="InterPro" id="IPR011014">
    <property type="entry name" value="MscS_channel_TM-2"/>
</dbReference>
<dbReference type="SUPFAM" id="SSF82689">
    <property type="entry name" value="Mechanosensitive channel protein MscS (YggB), C-terminal domain"/>
    <property type="match status" value="1"/>
</dbReference>
<evidence type="ECO:0000256" key="6">
    <source>
        <dbReference type="ARBA" id="ARBA00023136"/>
    </source>
</evidence>
<evidence type="ECO:0000256" key="4">
    <source>
        <dbReference type="ARBA" id="ARBA00022692"/>
    </source>
</evidence>
<dbReference type="EMBL" id="CP036150">
    <property type="protein sequence ID" value="QEN07966.1"/>
    <property type="molecule type" value="Genomic_DNA"/>
</dbReference>
<protein>
    <submittedName>
        <fullName evidence="11">Mechanosensitive ion channel family protein</fullName>
    </submittedName>
</protein>